<feature type="transmembrane region" description="Helical" evidence="1">
    <location>
        <begin position="49"/>
        <end position="70"/>
    </location>
</feature>
<dbReference type="Proteomes" id="UP000250088">
    <property type="component" value="Chromosome"/>
</dbReference>
<dbReference type="AlphaFoldDB" id="A0A2Z2I0C3"/>
<keyword evidence="1" id="KW-0812">Transmembrane</keyword>
<dbReference type="KEGG" id="naj:B1756_07445"/>
<proteinExistence type="predicted"/>
<feature type="transmembrane region" description="Helical" evidence="1">
    <location>
        <begin position="15"/>
        <end position="37"/>
    </location>
</feature>
<sequence>MAALRPNPTTSGVELANWLGLRLVVLAIGSLYAWSVLSSLLSSLVGPDSVLVAALVVAAVALWIALQLWFEATTVLIETTLESLSED</sequence>
<keyword evidence="1" id="KW-0472">Membrane</keyword>
<evidence type="ECO:0008006" key="4">
    <source>
        <dbReference type="Google" id="ProtNLM"/>
    </source>
</evidence>
<accession>A0A2Z2I0C3</accession>
<name>A0A2Z2I0C3_9EURY</name>
<gene>
    <name evidence="2" type="ORF">B1756_07445</name>
</gene>
<evidence type="ECO:0000256" key="1">
    <source>
        <dbReference type="SAM" id="Phobius"/>
    </source>
</evidence>
<evidence type="ECO:0000313" key="2">
    <source>
        <dbReference type="EMBL" id="ARS89588.1"/>
    </source>
</evidence>
<reference evidence="3" key="1">
    <citation type="submission" date="2017-02" db="EMBL/GenBank/DDBJ databases">
        <title>Natronthermophilus aegyptiacus gen. nov.,sp. nov., an aerobic, extremely halophilic alkalithermophilic archaeon isolated from the athalassohaline Wadi An Natrun, Egypt.</title>
        <authorList>
            <person name="Zhao B."/>
        </authorList>
    </citation>
    <scope>NUCLEOTIDE SEQUENCE [LARGE SCALE GENOMIC DNA]</scope>
    <source>
        <strain evidence="3">JW/NM-HA 15</strain>
    </source>
</reference>
<keyword evidence="1" id="KW-1133">Transmembrane helix</keyword>
<dbReference type="EMBL" id="CP019893">
    <property type="protein sequence ID" value="ARS89588.1"/>
    <property type="molecule type" value="Genomic_DNA"/>
</dbReference>
<dbReference type="RefSeq" id="WP_086887965.1">
    <property type="nucleotide sequence ID" value="NZ_CP019893.1"/>
</dbReference>
<protein>
    <recommendedName>
        <fullName evidence="4">DUF4282 domain-containing protein</fullName>
    </recommendedName>
</protein>
<dbReference type="GeneID" id="32893903"/>
<organism evidence="2 3">
    <name type="scientific">Natrarchaeobaculum aegyptiacum</name>
    <dbReference type="NCBI Taxonomy" id="745377"/>
    <lineage>
        <taxon>Archaea</taxon>
        <taxon>Methanobacteriati</taxon>
        <taxon>Methanobacteriota</taxon>
        <taxon>Stenosarchaea group</taxon>
        <taxon>Halobacteria</taxon>
        <taxon>Halobacteriales</taxon>
        <taxon>Natrialbaceae</taxon>
        <taxon>Natrarchaeobaculum</taxon>
    </lineage>
</organism>
<keyword evidence="3" id="KW-1185">Reference proteome</keyword>
<evidence type="ECO:0000313" key="3">
    <source>
        <dbReference type="Proteomes" id="UP000250088"/>
    </source>
</evidence>